<dbReference type="Gene3D" id="3.40.190.10">
    <property type="entry name" value="Periplasmic binding protein-like II"/>
    <property type="match status" value="1"/>
</dbReference>
<dbReference type="PROSITE" id="PS51257">
    <property type="entry name" value="PROKAR_LIPOPROTEIN"/>
    <property type="match status" value="1"/>
</dbReference>
<keyword evidence="4" id="KW-0564">Palmitate</keyword>
<protein>
    <submittedName>
        <fullName evidence="7">ABC transporter substrate-binding protein</fullName>
    </submittedName>
</protein>
<evidence type="ECO:0000256" key="2">
    <source>
        <dbReference type="ARBA" id="ARBA00022729"/>
    </source>
</evidence>
<evidence type="ECO:0000256" key="6">
    <source>
        <dbReference type="SAM" id="SignalP"/>
    </source>
</evidence>
<name>A0A220MK81_9BACL</name>
<dbReference type="KEGG" id="bfm:BP422_19245"/>
<dbReference type="Proteomes" id="UP000197781">
    <property type="component" value="Chromosome"/>
</dbReference>
<dbReference type="PANTHER" id="PTHR43649">
    <property type="entry name" value="ARABINOSE-BINDING PROTEIN-RELATED"/>
    <property type="match status" value="1"/>
</dbReference>
<keyword evidence="3" id="KW-0472">Membrane</keyword>
<dbReference type="RefSeq" id="WP_088909162.1">
    <property type="nucleotide sequence ID" value="NZ_CP018145.1"/>
</dbReference>
<feature type="signal peptide" evidence="6">
    <location>
        <begin position="1"/>
        <end position="30"/>
    </location>
</feature>
<dbReference type="CDD" id="cd13585">
    <property type="entry name" value="PBP2_TMBP_like"/>
    <property type="match status" value="1"/>
</dbReference>
<proteinExistence type="predicted"/>
<sequence>MKKRRFLSVLGLIGLAAALLISGCSSQSSTQQGDKVELYMGYSSDPPTKKKMEEIIAKFEQSHPHIKIKTMTAPYDDFYQKLTTQIAAGNAPDLWQSDGTKVFGYAQRGAILDITDYVTKEISKEELNGLEFNKDSDGKYWGVPQGIQVGALFYNKDLFDKAGVPYPTADWTWDDLKAASVKLTLDANGKNADDPAFDKKSVKQYGFAFFGSSRGAFNILKAYGGGVLDPTLTKSIINSPENKKAVEWMVDGMQRKLFPNPADLKAFQSNFKAFLSGAVAMQIDIYAATTSMNGAGLNYDVAPMPKGPDGKRFAPVIANSWVINKKAEEQKVKAAKEWITYWTTSDEAQKEWTEVGEAIPVKKSVANSEMFLNPATKPENKKVFLDTLEFAGTIDTNAVFTEWVKVFTDNLAELFMDKYGTDEFITKTDQGIQKVLDDFFKKQ</sequence>
<evidence type="ECO:0000256" key="5">
    <source>
        <dbReference type="ARBA" id="ARBA00023288"/>
    </source>
</evidence>
<accession>A0A220MK81</accession>
<evidence type="ECO:0000256" key="4">
    <source>
        <dbReference type="ARBA" id="ARBA00023139"/>
    </source>
</evidence>
<evidence type="ECO:0000256" key="1">
    <source>
        <dbReference type="ARBA" id="ARBA00022475"/>
    </source>
</evidence>
<dbReference type="EMBL" id="CP018145">
    <property type="protein sequence ID" value="ASJ55496.1"/>
    <property type="molecule type" value="Genomic_DNA"/>
</dbReference>
<evidence type="ECO:0000256" key="3">
    <source>
        <dbReference type="ARBA" id="ARBA00023136"/>
    </source>
</evidence>
<keyword evidence="2 6" id="KW-0732">Signal</keyword>
<dbReference type="InterPro" id="IPR006059">
    <property type="entry name" value="SBP"/>
</dbReference>
<dbReference type="Pfam" id="PF01547">
    <property type="entry name" value="SBP_bac_1"/>
    <property type="match status" value="1"/>
</dbReference>
<dbReference type="SUPFAM" id="SSF53850">
    <property type="entry name" value="Periplasmic binding protein-like II"/>
    <property type="match status" value="1"/>
</dbReference>
<organism evidence="7 8">
    <name type="scientific">Brevibacillus formosus</name>
    <dbReference type="NCBI Taxonomy" id="54913"/>
    <lineage>
        <taxon>Bacteria</taxon>
        <taxon>Bacillati</taxon>
        <taxon>Bacillota</taxon>
        <taxon>Bacilli</taxon>
        <taxon>Bacillales</taxon>
        <taxon>Paenibacillaceae</taxon>
        <taxon>Brevibacillus</taxon>
    </lineage>
</organism>
<keyword evidence="1" id="KW-1003">Cell membrane</keyword>
<evidence type="ECO:0000313" key="7">
    <source>
        <dbReference type="EMBL" id="ASJ55496.1"/>
    </source>
</evidence>
<dbReference type="AlphaFoldDB" id="A0A220MK81"/>
<gene>
    <name evidence="7" type="ORF">BP422_19245</name>
</gene>
<dbReference type="InterPro" id="IPR050490">
    <property type="entry name" value="Bact_solute-bd_prot1"/>
</dbReference>
<evidence type="ECO:0000313" key="8">
    <source>
        <dbReference type="Proteomes" id="UP000197781"/>
    </source>
</evidence>
<reference evidence="7 8" key="1">
    <citation type="submission" date="2016-11" db="EMBL/GenBank/DDBJ databases">
        <authorList>
            <person name="Jaros S."/>
            <person name="Januszkiewicz K."/>
            <person name="Wedrychowicz H."/>
        </authorList>
    </citation>
    <scope>NUCLEOTIDE SEQUENCE [LARGE SCALE GENOMIC DNA]</scope>
    <source>
        <strain evidence="7 8">NF2</strain>
    </source>
</reference>
<dbReference type="PANTHER" id="PTHR43649:SF33">
    <property type="entry name" value="POLYGALACTURONAN_RHAMNOGALACTURONAN-BINDING PROTEIN YTCQ"/>
    <property type="match status" value="1"/>
</dbReference>
<feature type="chain" id="PRO_5038444618" evidence="6">
    <location>
        <begin position="31"/>
        <end position="443"/>
    </location>
</feature>
<keyword evidence="5" id="KW-0449">Lipoprotein</keyword>